<gene>
    <name evidence="1" type="ORF">DDZ44_11225</name>
</gene>
<comment type="caution">
    <text evidence="1">The sequence shown here is derived from an EMBL/GenBank/DDBJ whole genome shotgun (WGS) entry which is preliminary data.</text>
</comment>
<name>A0A354Z207_9FIRM</name>
<evidence type="ECO:0000313" key="1">
    <source>
        <dbReference type="EMBL" id="HBK54497.1"/>
    </source>
</evidence>
<dbReference type="Proteomes" id="UP000263273">
    <property type="component" value="Unassembled WGS sequence"/>
</dbReference>
<protein>
    <submittedName>
        <fullName evidence="1">Uncharacterized protein</fullName>
    </submittedName>
</protein>
<sequence length="76" mass="7876">MACAPYSLSITELKTAVESGTRKLLDGGSLRYCPPSAGGWGIIRVGLLVPESIMLFVSPAGCGRHGAIAGLQLGFR</sequence>
<proteinExistence type="predicted"/>
<dbReference type="AlphaFoldDB" id="A0A354Z207"/>
<dbReference type="EMBL" id="DNZF01000243">
    <property type="protein sequence ID" value="HBK54497.1"/>
    <property type="molecule type" value="Genomic_DNA"/>
</dbReference>
<evidence type="ECO:0000313" key="2">
    <source>
        <dbReference type="Proteomes" id="UP000263273"/>
    </source>
</evidence>
<reference evidence="1 2" key="1">
    <citation type="journal article" date="2018" name="Nat. Biotechnol.">
        <title>A standardized bacterial taxonomy based on genome phylogeny substantially revises the tree of life.</title>
        <authorList>
            <person name="Parks D.H."/>
            <person name="Chuvochina M."/>
            <person name="Waite D.W."/>
            <person name="Rinke C."/>
            <person name="Skarshewski A."/>
            <person name="Chaumeil P.A."/>
            <person name="Hugenholtz P."/>
        </authorList>
    </citation>
    <scope>NUCLEOTIDE SEQUENCE [LARGE SCALE GENOMIC DNA]</scope>
    <source>
        <strain evidence="1">UBA10948</strain>
    </source>
</reference>
<accession>A0A354Z207</accession>
<feature type="non-terminal residue" evidence="1">
    <location>
        <position position="76"/>
    </location>
</feature>
<organism evidence="1 2">
    <name type="scientific">Syntrophomonas wolfei</name>
    <dbReference type="NCBI Taxonomy" id="863"/>
    <lineage>
        <taxon>Bacteria</taxon>
        <taxon>Bacillati</taxon>
        <taxon>Bacillota</taxon>
        <taxon>Clostridia</taxon>
        <taxon>Eubacteriales</taxon>
        <taxon>Syntrophomonadaceae</taxon>
        <taxon>Syntrophomonas</taxon>
    </lineage>
</organism>